<dbReference type="KEGG" id="lto:RGQ30_11470"/>
<dbReference type="Proteomes" id="UP001329151">
    <property type="component" value="Chromosome"/>
</dbReference>
<organism evidence="7 8">
    <name type="scientific">Limnobacter thiooxidans</name>
    <dbReference type="NCBI Taxonomy" id="131080"/>
    <lineage>
        <taxon>Bacteria</taxon>
        <taxon>Pseudomonadati</taxon>
        <taxon>Pseudomonadota</taxon>
        <taxon>Betaproteobacteria</taxon>
        <taxon>Burkholderiales</taxon>
        <taxon>Burkholderiaceae</taxon>
        <taxon>Limnobacter</taxon>
    </lineage>
</organism>
<keyword evidence="7" id="KW-0808">Transferase</keyword>
<dbReference type="GO" id="GO:0003700">
    <property type="term" value="F:DNA-binding transcription factor activity"/>
    <property type="evidence" value="ECO:0007669"/>
    <property type="project" value="InterPro"/>
</dbReference>
<dbReference type="InterPro" id="IPR000524">
    <property type="entry name" value="Tscrpt_reg_HTH_GntR"/>
</dbReference>
<dbReference type="InterPro" id="IPR015421">
    <property type="entry name" value="PyrdxlP-dep_Trfase_major"/>
</dbReference>
<reference evidence="7 8" key="1">
    <citation type="submission" date="2023-10" db="EMBL/GenBank/DDBJ databases">
        <title>Complete Genome Sequence of Limnobacter thiooxidans CS-K2T, Isolated from freshwater lake sediments in Bavaria, Germany.</title>
        <authorList>
            <person name="Naruki M."/>
            <person name="Watanabe A."/>
            <person name="Warashina T."/>
            <person name="Morita T."/>
            <person name="Arakawa K."/>
        </authorList>
    </citation>
    <scope>NUCLEOTIDE SEQUENCE [LARGE SCALE GENOMIC DNA]</scope>
    <source>
        <strain evidence="7 8">CS-K2</strain>
    </source>
</reference>
<dbReference type="AlphaFoldDB" id="A0AA86MD62"/>
<dbReference type="GO" id="GO:0008483">
    <property type="term" value="F:transaminase activity"/>
    <property type="evidence" value="ECO:0007669"/>
    <property type="project" value="UniProtKB-KW"/>
</dbReference>
<dbReference type="PROSITE" id="PS50949">
    <property type="entry name" value="HTH_GNTR"/>
    <property type="match status" value="1"/>
</dbReference>
<dbReference type="EMBL" id="AP028947">
    <property type="protein sequence ID" value="BET25646.1"/>
    <property type="molecule type" value="Genomic_DNA"/>
</dbReference>
<proteinExistence type="inferred from homology"/>
<dbReference type="Gene3D" id="3.90.1150.10">
    <property type="entry name" value="Aspartate Aminotransferase, domain 1"/>
    <property type="match status" value="1"/>
</dbReference>
<dbReference type="InterPro" id="IPR036390">
    <property type="entry name" value="WH_DNA-bd_sf"/>
</dbReference>
<feature type="domain" description="HTH gntR-type" evidence="6">
    <location>
        <begin position="20"/>
        <end position="88"/>
    </location>
</feature>
<dbReference type="PANTHER" id="PTHR46577:SF1">
    <property type="entry name" value="HTH-TYPE TRANSCRIPTIONAL REGULATORY PROTEIN GABR"/>
    <property type="match status" value="1"/>
</dbReference>
<sequence>MRNRADLLNDWNKALADRNKPAYLAIAEAIELEIRQGILSLDDRLPPIRELAKGLSLDYTTVARAYQEAQHRGLITSKAGVGSYVRIQSSSPRGTEPTLIEMTMNMAPEPQEPELLARMRQGTRHVIEQGNFHRLTRYQDFGGSDNDQQAAATWLSGVSPHHEGRTTLVTPGIQGTLAGLMTALVGADNILCAEAVTYPGVKAMAGQLGIRTLGIPTDSEGILPDALEAHCRINDVRALYLNPTIQNPTTRTIGEPRRREIVGVARHFGLKIIEDDPYSKLMRTPPPSFASLAPELTYYVSGLSKTVSAGLRIAFLVCPNELESKRIASSLRATQIMASPVCSALATQWILDGTAQMCLDSIRLLSQKRQMIAKRILGDFNYETNPEGFHLWLNLPSTWNQSAFCGRLLNRGIAIASADMFCLEGNTPNAVRLSLGGNLNDERIEHTLRIISETLHSFPPASAQKQK</sequence>
<evidence type="ECO:0000259" key="6">
    <source>
        <dbReference type="PROSITE" id="PS50949"/>
    </source>
</evidence>
<evidence type="ECO:0000256" key="2">
    <source>
        <dbReference type="ARBA" id="ARBA00022898"/>
    </source>
</evidence>
<dbReference type="Gene3D" id="1.10.10.10">
    <property type="entry name" value="Winged helix-like DNA-binding domain superfamily/Winged helix DNA-binding domain"/>
    <property type="match status" value="1"/>
</dbReference>
<dbReference type="Pfam" id="PF00392">
    <property type="entry name" value="GntR"/>
    <property type="match status" value="1"/>
</dbReference>
<dbReference type="PANTHER" id="PTHR46577">
    <property type="entry name" value="HTH-TYPE TRANSCRIPTIONAL REGULATORY PROTEIN GABR"/>
    <property type="match status" value="1"/>
</dbReference>
<evidence type="ECO:0000313" key="7">
    <source>
        <dbReference type="EMBL" id="BET25646.1"/>
    </source>
</evidence>
<protein>
    <submittedName>
        <fullName evidence="7">PLP-dependent aminotransferase family protein</fullName>
    </submittedName>
</protein>
<evidence type="ECO:0000256" key="5">
    <source>
        <dbReference type="ARBA" id="ARBA00023163"/>
    </source>
</evidence>
<accession>A0AA86MD62</accession>
<keyword evidence="2" id="KW-0663">Pyridoxal phosphate</keyword>
<gene>
    <name evidence="7" type="ORF">RGQ30_11470</name>
</gene>
<name>A0AA86MD62_9BURK</name>
<keyword evidence="8" id="KW-1185">Reference proteome</keyword>
<dbReference type="SUPFAM" id="SSF46785">
    <property type="entry name" value="Winged helix' DNA-binding domain"/>
    <property type="match status" value="1"/>
</dbReference>
<dbReference type="SUPFAM" id="SSF53383">
    <property type="entry name" value="PLP-dependent transferases"/>
    <property type="match status" value="1"/>
</dbReference>
<dbReference type="SMART" id="SM00345">
    <property type="entry name" value="HTH_GNTR"/>
    <property type="match status" value="1"/>
</dbReference>
<evidence type="ECO:0000256" key="3">
    <source>
        <dbReference type="ARBA" id="ARBA00023015"/>
    </source>
</evidence>
<keyword evidence="3" id="KW-0805">Transcription regulation</keyword>
<dbReference type="Gene3D" id="3.40.640.10">
    <property type="entry name" value="Type I PLP-dependent aspartate aminotransferase-like (Major domain)"/>
    <property type="match status" value="1"/>
</dbReference>
<dbReference type="InterPro" id="IPR015424">
    <property type="entry name" value="PyrdxlP-dep_Trfase"/>
</dbReference>
<dbReference type="InterPro" id="IPR015422">
    <property type="entry name" value="PyrdxlP-dep_Trfase_small"/>
</dbReference>
<dbReference type="GO" id="GO:0003677">
    <property type="term" value="F:DNA binding"/>
    <property type="evidence" value="ECO:0007669"/>
    <property type="project" value="UniProtKB-KW"/>
</dbReference>
<dbReference type="InterPro" id="IPR051446">
    <property type="entry name" value="HTH_trans_reg/aminotransferase"/>
</dbReference>
<keyword evidence="5" id="KW-0804">Transcription</keyword>
<dbReference type="InterPro" id="IPR036388">
    <property type="entry name" value="WH-like_DNA-bd_sf"/>
</dbReference>
<dbReference type="RefSeq" id="WP_130556820.1">
    <property type="nucleotide sequence ID" value="NZ_AP028947.1"/>
</dbReference>
<keyword evidence="4" id="KW-0238">DNA-binding</keyword>
<evidence type="ECO:0000256" key="4">
    <source>
        <dbReference type="ARBA" id="ARBA00023125"/>
    </source>
</evidence>
<dbReference type="CDD" id="cd07377">
    <property type="entry name" value="WHTH_GntR"/>
    <property type="match status" value="1"/>
</dbReference>
<comment type="similarity">
    <text evidence="1">In the C-terminal section; belongs to the class-I pyridoxal-phosphate-dependent aminotransferase family.</text>
</comment>
<dbReference type="CDD" id="cd00609">
    <property type="entry name" value="AAT_like"/>
    <property type="match status" value="1"/>
</dbReference>
<evidence type="ECO:0000313" key="8">
    <source>
        <dbReference type="Proteomes" id="UP001329151"/>
    </source>
</evidence>
<keyword evidence="7" id="KW-0032">Aminotransferase</keyword>
<evidence type="ECO:0000256" key="1">
    <source>
        <dbReference type="ARBA" id="ARBA00005384"/>
    </source>
</evidence>